<evidence type="ECO:0000313" key="3">
    <source>
        <dbReference type="Proteomes" id="UP000801492"/>
    </source>
</evidence>
<accession>A0A8K0DH90</accession>
<proteinExistence type="predicted"/>
<keyword evidence="3" id="KW-1185">Reference proteome</keyword>
<dbReference type="EMBL" id="VTPC01000844">
    <property type="protein sequence ID" value="KAF2904129.1"/>
    <property type="molecule type" value="Genomic_DNA"/>
</dbReference>
<dbReference type="Proteomes" id="UP000801492">
    <property type="component" value="Unassembled WGS sequence"/>
</dbReference>
<sequence>MSPKAVFGLFFTLLIQEQVCEAGKAFGGVGGPGGFGPFGGFGNIALINQQRQKIVLAQRDVTAAINATNTTIQNDINTAQTSIDQEVLAAQNKAQTVQAQECVDQHNTALSQVNSESVKACDQADQFTNLENQVTVLSSYHSRLSLIYPMCAFGGSATCVTDFLTPIDTEVTELQTSILENVAQVGNDAAKCVQDATTAAHNAIVAANNALDECVKSSSA</sequence>
<name>A0A8K0DH90_IGNLU</name>
<dbReference type="OrthoDB" id="6730220at2759"/>
<comment type="caution">
    <text evidence="2">The sequence shown here is derived from an EMBL/GenBank/DDBJ whole genome shotgun (WGS) entry which is preliminary data.</text>
</comment>
<feature type="chain" id="PRO_5035441518" evidence="1">
    <location>
        <begin position="23"/>
        <end position="220"/>
    </location>
</feature>
<evidence type="ECO:0000313" key="2">
    <source>
        <dbReference type="EMBL" id="KAF2904129.1"/>
    </source>
</evidence>
<dbReference type="AlphaFoldDB" id="A0A8K0DH90"/>
<feature type="signal peptide" evidence="1">
    <location>
        <begin position="1"/>
        <end position="22"/>
    </location>
</feature>
<reference evidence="2" key="1">
    <citation type="submission" date="2019-08" db="EMBL/GenBank/DDBJ databases">
        <title>The genome of the North American firefly Photinus pyralis.</title>
        <authorList>
            <consortium name="Photinus pyralis genome working group"/>
            <person name="Fallon T.R."/>
            <person name="Sander Lower S.E."/>
            <person name="Weng J.-K."/>
        </authorList>
    </citation>
    <scope>NUCLEOTIDE SEQUENCE</scope>
    <source>
        <strain evidence="2">TRF0915ILg1</strain>
        <tissue evidence="2">Whole body</tissue>
    </source>
</reference>
<organism evidence="2 3">
    <name type="scientific">Ignelater luminosus</name>
    <name type="common">Cucubano</name>
    <name type="synonym">Pyrophorus luminosus</name>
    <dbReference type="NCBI Taxonomy" id="2038154"/>
    <lineage>
        <taxon>Eukaryota</taxon>
        <taxon>Metazoa</taxon>
        <taxon>Ecdysozoa</taxon>
        <taxon>Arthropoda</taxon>
        <taxon>Hexapoda</taxon>
        <taxon>Insecta</taxon>
        <taxon>Pterygota</taxon>
        <taxon>Neoptera</taxon>
        <taxon>Endopterygota</taxon>
        <taxon>Coleoptera</taxon>
        <taxon>Polyphaga</taxon>
        <taxon>Elateriformia</taxon>
        <taxon>Elateroidea</taxon>
        <taxon>Elateridae</taxon>
        <taxon>Agrypninae</taxon>
        <taxon>Pyrophorini</taxon>
        <taxon>Ignelater</taxon>
    </lineage>
</organism>
<keyword evidence="1" id="KW-0732">Signal</keyword>
<protein>
    <submittedName>
        <fullName evidence="2">Uncharacterized protein</fullName>
    </submittedName>
</protein>
<evidence type="ECO:0000256" key="1">
    <source>
        <dbReference type="SAM" id="SignalP"/>
    </source>
</evidence>
<gene>
    <name evidence="2" type="ORF">ILUMI_02045</name>
</gene>